<evidence type="ECO:0000313" key="9">
    <source>
        <dbReference type="Proteomes" id="UP000663292"/>
    </source>
</evidence>
<evidence type="ECO:0000259" key="7">
    <source>
        <dbReference type="Pfam" id="PF13190"/>
    </source>
</evidence>
<keyword evidence="2" id="KW-1003">Cell membrane</keyword>
<dbReference type="RefSeq" id="WP_229120250.1">
    <property type="nucleotide sequence ID" value="NZ_CP064791.1"/>
</dbReference>
<protein>
    <submittedName>
        <fullName evidence="8">ABC-type Co2+ transport system, permease component</fullName>
    </submittedName>
</protein>
<evidence type="ECO:0000256" key="3">
    <source>
        <dbReference type="ARBA" id="ARBA00022692"/>
    </source>
</evidence>
<name>A0A897NQA4_9EURY</name>
<evidence type="ECO:0000256" key="6">
    <source>
        <dbReference type="SAM" id="Phobius"/>
    </source>
</evidence>
<gene>
    <name evidence="8" type="primary">cbiM</name>
    <name evidence="8" type="ORF">HSEST_1458</name>
</gene>
<keyword evidence="9" id="KW-1185">Reference proteome</keyword>
<dbReference type="Proteomes" id="UP000663292">
    <property type="component" value="Chromosome"/>
</dbReference>
<keyword evidence="3 6" id="KW-0812">Transmembrane</keyword>
<comment type="subcellular location">
    <subcellularLocation>
        <location evidence="1">Cell membrane</location>
    </subcellularLocation>
</comment>
<feature type="domain" description="PDGLE" evidence="7">
    <location>
        <begin position="15"/>
        <end position="101"/>
    </location>
</feature>
<dbReference type="AlphaFoldDB" id="A0A897NQA4"/>
<reference evidence="8 9" key="1">
    <citation type="submission" date="2020-11" db="EMBL/GenBank/DDBJ databases">
        <title>Carbohydrate-dependent, anaerobic sulfur respiration: A novel catabolism in halophilic archaea.</title>
        <authorList>
            <person name="Sorokin D.Y."/>
            <person name="Messina E."/>
            <person name="Smedile F."/>
            <person name="La Cono V."/>
            <person name="Hallsworth J.E."/>
            <person name="Yakimov M.M."/>
        </authorList>
    </citation>
    <scope>NUCLEOTIDE SEQUENCE [LARGE SCALE GENOMIC DNA]</scope>
    <source>
        <strain evidence="8 9">HSR-Est</strain>
    </source>
</reference>
<keyword evidence="5 6" id="KW-0472">Membrane</keyword>
<dbReference type="GO" id="GO:0005886">
    <property type="term" value="C:plasma membrane"/>
    <property type="evidence" value="ECO:0007669"/>
    <property type="project" value="UniProtKB-SubCell"/>
</dbReference>
<evidence type="ECO:0000256" key="4">
    <source>
        <dbReference type="ARBA" id="ARBA00022989"/>
    </source>
</evidence>
<sequence length="103" mass="10781">MSVREYWSRQWVRRALVVLVVLAFLAPVFGVAAERVGYTEPLEVAADETGASGSADPVISSPLPDYSVSGLPGPLGTLASALLGSAIVLVGMLALSRLLAREQ</sequence>
<evidence type="ECO:0000256" key="1">
    <source>
        <dbReference type="ARBA" id="ARBA00004236"/>
    </source>
</evidence>
<accession>A0A897NQA4</accession>
<evidence type="ECO:0000256" key="2">
    <source>
        <dbReference type="ARBA" id="ARBA00022475"/>
    </source>
</evidence>
<feature type="transmembrane region" description="Helical" evidence="6">
    <location>
        <begin position="78"/>
        <end position="100"/>
    </location>
</feature>
<dbReference type="Pfam" id="PF13190">
    <property type="entry name" value="PDGLE"/>
    <property type="match status" value="1"/>
</dbReference>
<keyword evidence="4 6" id="KW-1133">Transmembrane helix</keyword>
<dbReference type="GeneID" id="68858097"/>
<evidence type="ECO:0000313" key="8">
    <source>
        <dbReference type="EMBL" id="QSG14987.1"/>
    </source>
</evidence>
<evidence type="ECO:0000256" key="5">
    <source>
        <dbReference type="ARBA" id="ARBA00023136"/>
    </source>
</evidence>
<dbReference type="InterPro" id="IPR025937">
    <property type="entry name" value="PDGLE_dom"/>
</dbReference>
<dbReference type="EMBL" id="CP064791">
    <property type="protein sequence ID" value="QSG14987.1"/>
    <property type="molecule type" value="Genomic_DNA"/>
</dbReference>
<organism evidence="8 9">
    <name type="scientific">Halapricum desulfuricans</name>
    <dbReference type="NCBI Taxonomy" id="2841257"/>
    <lineage>
        <taxon>Archaea</taxon>
        <taxon>Methanobacteriati</taxon>
        <taxon>Methanobacteriota</taxon>
        <taxon>Stenosarchaea group</taxon>
        <taxon>Halobacteria</taxon>
        <taxon>Halobacteriales</taxon>
        <taxon>Haloarculaceae</taxon>
        <taxon>Halapricum</taxon>
    </lineage>
</organism>
<proteinExistence type="predicted"/>